<dbReference type="SUPFAM" id="SSF52047">
    <property type="entry name" value="RNI-like"/>
    <property type="match status" value="1"/>
</dbReference>
<dbReference type="GO" id="GO:0003676">
    <property type="term" value="F:nucleic acid binding"/>
    <property type="evidence" value="ECO:0007669"/>
    <property type="project" value="InterPro"/>
</dbReference>
<protein>
    <submittedName>
        <fullName evidence="1">F-box protein SKIP19</fullName>
    </submittedName>
</protein>
<dbReference type="InterPro" id="IPR012337">
    <property type="entry name" value="RNaseH-like_sf"/>
</dbReference>
<keyword evidence="2" id="KW-1185">Reference proteome</keyword>
<dbReference type="InterPro" id="IPR036397">
    <property type="entry name" value="RNaseH_sf"/>
</dbReference>
<organism evidence="1 2">
    <name type="scientific">Platanthera zijinensis</name>
    <dbReference type="NCBI Taxonomy" id="2320716"/>
    <lineage>
        <taxon>Eukaryota</taxon>
        <taxon>Viridiplantae</taxon>
        <taxon>Streptophyta</taxon>
        <taxon>Embryophyta</taxon>
        <taxon>Tracheophyta</taxon>
        <taxon>Spermatophyta</taxon>
        <taxon>Magnoliopsida</taxon>
        <taxon>Liliopsida</taxon>
        <taxon>Asparagales</taxon>
        <taxon>Orchidaceae</taxon>
        <taxon>Orchidoideae</taxon>
        <taxon>Orchideae</taxon>
        <taxon>Orchidinae</taxon>
        <taxon>Platanthera</taxon>
    </lineage>
</organism>
<dbReference type="PANTHER" id="PTHR38926">
    <property type="entry name" value="F-BOX DOMAIN CONTAINING PROTEIN, EXPRESSED"/>
    <property type="match status" value="1"/>
</dbReference>
<accession>A0AAP0BUU5</accession>
<reference evidence="1 2" key="1">
    <citation type="journal article" date="2022" name="Nat. Plants">
        <title>Genomes of leafy and leafless Platanthera orchids illuminate the evolution of mycoheterotrophy.</title>
        <authorList>
            <person name="Li M.H."/>
            <person name="Liu K.W."/>
            <person name="Li Z."/>
            <person name="Lu H.C."/>
            <person name="Ye Q.L."/>
            <person name="Zhang D."/>
            <person name="Wang J.Y."/>
            <person name="Li Y.F."/>
            <person name="Zhong Z.M."/>
            <person name="Liu X."/>
            <person name="Yu X."/>
            <person name="Liu D.K."/>
            <person name="Tu X.D."/>
            <person name="Liu B."/>
            <person name="Hao Y."/>
            <person name="Liao X.Y."/>
            <person name="Jiang Y.T."/>
            <person name="Sun W.H."/>
            <person name="Chen J."/>
            <person name="Chen Y.Q."/>
            <person name="Ai Y."/>
            <person name="Zhai J.W."/>
            <person name="Wu S.S."/>
            <person name="Zhou Z."/>
            <person name="Hsiao Y.Y."/>
            <person name="Wu W.L."/>
            <person name="Chen Y.Y."/>
            <person name="Lin Y.F."/>
            <person name="Hsu J.L."/>
            <person name="Li C.Y."/>
            <person name="Wang Z.W."/>
            <person name="Zhao X."/>
            <person name="Zhong W.Y."/>
            <person name="Ma X.K."/>
            <person name="Ma L."/>
            <person name="Huang J."/>
            <person name="Chen G.Z."/>
            <person name="Huang M.Z."/>
            <person name="Huang L."/>
            <person name="Peng D.H."/>
            <person name="Luo Y.B."/>
            <person name="Zou S.Q."/>
            <person name="Chen S.P."/>
            <person name="Lan S."/>
            <person name="Tsai W.C."/>
            <person name="Van de Peer Y."/>
            <person name="Liu Z.J."/>
        </authorList>
    </citation>
    <scope>NUCLEOTIDE SEQUENCE [LARGE SCALE GENOMIC DNA]</scope>
    <source>
        <strain evidence="1">Lor287</strain>
    </source>
</reference>
<dbReference type="AlphaFoldDB" id="A0AAP0BUU5"/>
<sequence>MLRKSLDVFKSYKAEIENQPGKQIKAVRSDRGGEYYDKYDGSGKQLPGHFAKFLEKCGIVPQYIMLDTPTMNDVAERQNKTLKDVVRTEELEIQKLSYASVVGSLMYAQVCTFPDIAFIVGKLGRYLSNRELDHWKTAKQVMQYLKRTKTFMLTYRRSDQLEIIGATRLRGLHLIEAFINKKAFVETLRKLPLLEELELSLCSYFSSKIVERIGETCPQLKSFRFNGRAPTSFQFYRQSESRRNTVALAIAKHFKQLRRLQLFANCLTSIGLSAILDNCPDLESLDIRFCFNIGSLDESLKSKCKRIKDLRLPNDSTADYEHGVGELQTDDSYINPHFYASYFDFGCSDDDLSYFDYLEIYDWSDYDGELV</sequence>
<dbReference type="PANTHER" id="PTHR38926:SF2">
    <property type="entry name" value="F-BOX_LRR-REPEAT PROTEIN 21-RELATED"/>
    <property type="match status" value="1"/>
</dbReference>
<dbReference type="Proteomes" id="UP001418222">
    <property type="component" value="Unassembled WGS sequence"/>
</dbReference>
<dbReference type="Gene3D" id="3.30.420.10">
    <property type="entry name" value="Ribonuclease H-like superfamily/Ribonuclease H"/>
    <property type="match status" value="1"/>
</dbReference>
<evidence type="ECO:0000313" key="2">
    <source>
        <dbReference type="Proteomes" id="UP001418222"/>
    </source>
</evidence>
<comment type="caution">
    <text evidence="1">The sequence shown here is derived from an EMBL/GenBank/DDBJ whole genome shotgun (WGS) entry which is preliminary data.</text>
</comment>
<name>A0AAP0BUU5_9ASPA</name>
<evidence type="ECO:0000313" key="1">
    <source>
        <dbReference type="EMBL" id="KAK8950691.1"/>
    </source>
</evidence>
<dbReference type="InterPro" id="IPR032675">
    <property type="entry name" value="LRR_dom_sf"/>
</dbReference>
<gene>
    <name evidence="1" type="primary">SKIP19</name>
    <name evidence="1" type="ORF">KSP39_PZI003271</name>
</gene>
<dbReference type="EMBL" id="JBBWWQ010000003">
    <property type="protein sequence ID" value="KAK8950691.1"/>
    <property type="molecule type" value="Genomic_DNA"/>
</dbReference>
<dbReference type="Gene3D" id="3.80.10.10">
    <property type="entry name" value="Ribonuclease Inhibitor"/>
    <property type="match status" value="1"/>
</dbReference>
<proteinExistence type="predicted"/>
<dbReference type="SUPFAM" id="SSF53098">
    <property type="entry name" value="Ribonuclease H-like"/>
    <property type="match status" value="1"/>
</dbReference>